<dbReference type="InterPro" id="IPR006183">
    <property type="entry name" value="Pgluconate_DH"/>
</dbReference>
<dbReference type="SMART" id="SM01350">
    <property type="entry name" value="6PGD"/>
    <property type="match status" value="1"/>
</dbReference>
<comment type="subunit">
    <text evidence="2 5">Homodimer.</text>
</comment>
<evidence type="ECO:0000256" key="6">
    <source>
        <dbReference type="RuleBase" id="RU000485"/>
    </source>
</evidence>
<proteinExistence type="inferred from homology"/>
<dbReference type="InterPro" id="IPR006184">
    <property type="entry name" value="6PGdom_BS"/>
</dbReference>
<dbReference type="InterPro" id="IPR006114">
    <property type="entry name" value="6PGDH_C"/>
</dbReference>
<dbReference type="EC" id="1.1.1.44" evidence="5 6"/>
<evidence type="ECO:0000259" key="7">
    <source>
        <dbReference type="SMART" id="SM01350"/>
    </source>
</evidence>
<dbReference type="Proteomes" id="UP001597351">
    <property type="component" value="Unassembled WGS sequence"/>
</dbReference>
<dbReference type="NCBIfam" id="TIGR00873">
    <property type="entry name" value="gnd"/>
    <property type="match status" value="1"/>
</dbReference>
<dbReference type="RefSeq" id="WP_343917170.1">
    <property type="nucleotide sequence ID" value="NZ_BAAAJT010000002.1"/>
</dbReference>
<dbReference type="Gene3D" id="3.40.50.720">
    <property type="entry name" value="NAD(P)-binding Rossmann-like Domain"/>
    <property type="match status" value="1"/>
</dbReference>
<comment type="caution">
    <text evidence="8">The sequence shown here is derived from an EMBL/GenBank/DDBJ whole genome shotgun (WGS) entry which is preliminary data.</text>
</comment>
<keyword evidence="4 6" id="KW-0311">Gluconate utilization</keyword>
<evidence type="ECO:0000256" key="2">
    <source>
        <dbReference type="ARBA" id="ARBA00011738"/>
    </source>
</evidence>
<dbReference type="GO" id="GO:0004616">
    <property type="term" value="F:phosphogluconate dehydrogenase (decarboxylating) activity"/>
    <property type="evidence" value="ECO:0007669"/>
    <property type="project" value="UniProtKB-EC"/>
</dbReference>
<dbReference type="Pfam" id="PF00393">
    <property type="entry name" value="6PGD"/>
    <property type="match status" value="1"/>
</dbReference>
<evidence type="ECO:0000313" key="8">
    <source>
        <dbReference type="EMBL" id="MFD1946738.1"/>
    </source>
</evidence>
<name>A0ABW4TK21_9ACTN</name>
<accession>A0ABW4TK21</accession>
<dbReference type="SUPFAM" id="SSF51735">
    <property type="entry name" value="NAD(P)-binding Rossmann-fold domains"/>
    <property type="match status" value="1"/>
</dbReference>
<comment type="similarity">
    <text evidence="1 5 6">Belongs to the 6-phosphogluconate dehydrogenase family.</text>
</comment>
<keyword evidence="9" id="KW-1185">Reference proteome</keyword>
<evidence type="ECO:0000256" key="1">
    <source>
        <dbReference type="ARBA" id="ARBA00008419"/>
    </source>
</evidence>
<gene>
    <name evidence="8" type="primary">gndA</name>
    <name evidence="8" type="ORF">ACFSDE_08040</name>
</gene>
<dbReference type="Gene3D" id="1.10.1040.10">
    <property type="entry name" value="N-(1-d-carboxylethyl)-l-norvaline Dehydrogenase, domain 2"/>
    <property type="match status" value="1"/>
</dbReference>
<dbReference type="InterPro" id="IPR013328">
    <property type="entry name" value="6PGD_dom2"/>
</dbReference>
<evidence type="ECO:0000256" key="5">
    <source>
        <dbReference type="PIRNR" id="PIRNR000109"/>
    </source>
</evidence>
<dbReference type="Pfam" id="PF03446">
    <property type="entry name" value="NAD_binding_2"/>
    <property type="match status" value="1"/>
</dbReference>
<sequence>MSENDQTGQATIGVIGLAVMGSNLARNLASREGNTVAVHNRTTSKTEALVEEHPEAGFVATETIDDFVAALAKPRKAIIMVQAGAGTDAVIDQLAERFEEGDVIVDGGNADFHDTIRREEALRERGLHFVGCGISGGEEGALHGPSLMPGGSDEAWEVLAPALRSIAAVAEGEPCVTHVGHDGAGHFVKMVHNGIEYADMQLIAESYDLLRRIGGHDPDALADVFEEWNGGDLESYLIEITAEVLRQTDADTGQPLVDVILDQAGSKGTGVWTVQNATGLGVPTTAIGEAVFARALSSSEDHRDAVRRTFPDRPDLPEAPDGFEDDVRSALYASKVVAYAQGFDLIRAGAEEHDWDIDLAAVARIWRGGCIIRAKFLDRIAEAFDDDPSLVTLLAHPYFADAVRDGEAAWRRVVALAATSGVPAPAFGSALASYDALASERLPAALIQGQRDFFGAHTYRRTDRDGVFHTLWSGDRSEVSE</sequence>
<comment type="function">
    <text evidence="5">Catalyzes the oxidative decarboxylation of 6-phosphogluconate to ribulose 5-phosphate and CO(2), with concomitant reduction of NADP to NADPH.</text>
</comment>
<dbReference type="Gene3D" id="1.20.5.320">
    <property type="entry name" value="6-Phosphogluconate Dehydrogenase, domain 3"/>
    <property type="match status" value="1"/>
</dbReference>
<evidence type="ECO:0000256" key="3">
    <source>
        <dbReference type="ARBA" id="ARBA00023002"/>
    </source>
</evidence>
<dbReference type="NCBIfam" id="NF006765">
    <property type="entry name" value="PRK09287.1"/>
    <property type="match status" value="1"/>
</dbReference>
<comment type="catalytic activity">
    <reaction evidence="5 6">
        <text>6-phospho-D-gluconate + NADP(+) = D-ribulose 5-phosphate + CO2 + NADPH</text>
        <dbReference type="Rhea" id="RHEA:10116"/>
        <dbReference type="ChEBI" id="CHEBI:16526"/>
        <dbReference type="ChEBI" id="CHEBI:57783"/>
        <dbReference type="ChEBI" id="CHEBI:58121"/>
        <dbReference type="ChEBI" id="CHEBI:58349"/>
        <dbReference type="ChEBI" id="CHEBI:58759"/>
        <dbReference type="EC" id="1.1.1.44"/>
    </reaction>
</comment>
<dbReference type="InterPro" id="IPR006113">
    <property type="entry name" value="6PGDH_Gnd/GntZ"/>
</dbReference>
<keyword evidence="3 5" id="KW-0560">Oxidoreductase</keyword>
<organism evidence="8 9">
    <name type="scientific">Nocardioides aestuarii</name>
    <dbReference type="NCBI Taxonomy" id="252231"/>
    <lineage>
        <taxon>Bacteria</taxon>
        <taxon>Bacillati</taxon>
        <taxon>Actinomycetota</taxon>
        <taxon>Actinomycetes</taxon>
        <taxon>Propionibacteriales</taxon>
        <taxon>Nocardioidaceae</taxon>
        <taxon>Nocardioides</taxon>
    </lineage>
</organism>
<dbReference type="PANTHER" id="PTHR11811">
    <property type="entry name" value="6-PHOSPHOGLUCONATE DEHYDROGENASE"/>
    <property type="match status" value="1"/>
</dbReference>
<dbReference type="PIRSF" id="PIRSF000109">
    <property type="entry name" value="6PGD"/>
    <property type="match status" value="1"/>
</dbReference>
<comment type="pathway">
    <text evidence="5 6">Carbohydrate degradation; pentose phosphate pathway; D-ribulose 5-phosphate from D-glucose 6-phosphate (oxidative stage): step 3/3.</text>
</comment>
<dbReference type="InterPro" id="IPR008927">
    <property type="entry name" value="6-PGluconate_DH-like_C_sf"/>
</dbReference>
<dbReference type="PRINTS" id="PR00076">
    <property type="entry name" value="6PGDHDRGNASE"/>
</dbReference>
<evidence type="ECO:0000256" key="4">
    <source>
        <dbReference type="ARBA" id="ARBA00023064"/>
    </source>
</evidence>
<dbReference type="InterPro" id="IPR036291">
    <property type="entry name" value="NAD(P)-bd_dom_sf"/>
</dbReference>
<evidence type="ECO:0000313" key="9">
    <source>
        <dbReference type="Proteomes" id="UP001597351"/>
    </source>
</evidence>
<keyword evidence="5 6" id="KW-0570">Pentose shunt</keyword>
<feature type="domain" description="6-phosphogluconate dehydrogenase C-terminal" evidence="7">
    <location>
        <begin position="185"/>
        <end position="473"/>
    </location>
</feature>
<reference evidence="9" key="1">
    <citation type="journal article" date="2019" name="Int. J. Syst. Evol. Microbiol.">
        <title>The Global Catalogue of Microorganisms (GCM) 10K type strain sequencing project: providing services to taxonomists for standard genome sequencing and annotation.</title>
        <authorList>
            <consortium name="The Broad Institute Genomics Platform"/>
            <consortium name="The Broad Institute Genome Sequencing Center for Infectious Disease"/>
            <person name="Wu L."/>
            <person name="Ma J."/>
        </authorList>
    </citation>
    <scope>NUCLEOTIDE SEQUENCE [LARGE SCALE GENOMIC DNA]</scope>
    <source>
        <strain evidence="9">CGMCC 1.12477</strain>
    </source>
</reference>
<dbReference type="SUPFAM" id="SSF48179">
    <property type="entry name" value="6-phosphogluconate dehydrogenase C-terminal domain-like"/>
    <property type="match status" value="1"/>
</dbReference>
<keyword evidence="5 6" id="KW-0521">NADP</keyword>
<protein>
    <recommendedName>
        <fullName evidence="5 6">6-phosphogluconate dehydrogenase, decarboxylating</fullName>
        <ecNumber evidence="5 6">1.1.1.44</ecNumber>
    </recommendedName>
</protein>
<dbReference type="PROSITE" id="PS00461">
    <property type="entry name" value="6PGD"/>
    <property type="match status" value="1"/>
</dbReference>
<dbReference type="InterPro" id="IPR006115">
    <property type="entry name" value="6PGDH_NADP-bd"/>
</dbReference>
<dbReference type="EMBL" id="JBHUGD010000003">
    <property type="protein sequence ID" value="MFD1946738.1"/>
    <property type="molecule type" value="Genomic_DNA"/>
</dbReference>